<dbReference type="InterPro" id="IPR029063">
    <property type="entry name" value="SAM-dependent_MTases_sf"/>
</dbReference>
<keyword evidence="1" id="KW-0808">Transferase</keyword>
<dbReference type="Gene3D" id="3.40.50.150">
    <property type="entry name" value="Vaccinia Virus protein VP39"/>
    <property type="match status" value="1"/>
</dbReference>
<dbReference type="RefSeq" id="WP_369210385.1">
    <property type="nucleotide sequence ID" value="NZ_JBFNXQ010000142.1"/>
</dbReference>
<comment type="caution">
    <text evidence="1">The sequence shown here is derived from an EMBL/GenBank/DDBJ whole genome shotgun (WGS) entry which is preliminary data.</text>
</comment>
<accession>A0ABV3XLX2</accession>
<dbReference type="EMBL" id="JBFNXQ010000142">
    <property type="protein sequence ID" value="MEX5721585.1"/>
    <property type="molecule type" value="Genomic_DNA"/>
</dbReference>
<gene>
    <name evidence="1" type="ORF">ABQ292_24840</name>
</gene>
<name>A0ABV3XLX2_9ACTN</name>
<dbReference type="GO" id="GO:0008168">
    <property type="term" value="F:methyltransferase activity"/>
    <property type="evidence" value="ECO:0007669"/>
    <property type="project" value="UniProtKB-KW"/>
</dbReference>
<proteinExistence type="predicted"/>
<dbReference type="Proteomes" id="UP001560045">
    <property type="component" value="Unassembled WGS sequence"/>
</dbReference>
<keyword evidence="2" id="KW-1185">Reference proteome</keyword>
<sequence>MIVPLLLSSQAPELPVVVELGPGTGSFTAALRAAVPEMRFLGVELNGAMADHRSSRFPGIDLLRGPASSLSRALAERGLPAVDPVISGLPWQAFAGQVGTELISNIAAHLAPSGAYTQFTYSWTRWTPPGRRQHRELQRFFGRVDVSATVWPNLPPAVVYTATEPLMSGARTTDDR</sequence>
<reference evidence="1 2" key="1">
    <citation type="submission" date="2024-06" db="EMBL/GenBank/DDBJ databases">
        <title>Draft genome sequence of Geodermatophilus badlandi, a novel member of the Geodermatophilaceae isolated from badland sedimentary rocks in the Red desert, Wyoming, USA.</title>
        <authorList>
            <person name="Ben Tekaya S."/>
            <person name="Nouioui I."/>
            <person name="Flores G.M."/>
            <person name="Shaal M.N."/>
            <person name="Bredoire F."/>
            <person name="Basile F."/>
            <person name="Van Diepen L."/>
            <person name="Ward N.L."/>
        </authorList>
    </citation>
    <scope>NUCLEOTIDE SEQUENCE [LARGE SCALE GENOMIC DNA]</scope>
    <source>
        <strain evidence="1 2">WL48A</strain>
    </source>
</reference>
<evidence type="ECO:0000313" key="1">
    <source>
        <dbReference type="EMBL" id="MEX5721585.1"/>
    </source>
</evidence>
<protein>
    <submittedName>
        <fullName evidence="1">Class I SAM-dependent methyltransferase</fullName>
    </submittedName>
</protein>
<dbReference type="GO" id="GO:0032259">
    <property type="term" value="P:methylation"/>
    <property type="evidence" value="ECO:0007669"/>
    <property type="project" value="UniProtKB-KW"/>
</dbReference>
<organism evidence="1 2">
    <name type="scientific">Geodermatophilus maliterrae</name>
    <dbReference type="NCBI Taxonomy" id="3162531"/>
    <lineage>
        <taxon>Bacteria</taxon>
        <taxon>Bacillati</taxon>
        <taxon>Actinomycetota</taxon>
        <taxon>Actinomycetes</taxon>
        <taxon>Geodermatophilales</taxon>
        <taxon>Geodermatophilaceae</taxon>
        <taxon>Geodermatophilus</taxon>
    </lineage>
</organism>
<dbReference type="SUPFAM" id="SSF53335">
    <property type="entry name" value="S-adenosyl-L-methionine-dependent methyltransferases"/>
    <property type="match status" value="1"/>
</dbReference>
<keyword evidence="1" id="KW-0489">Methyltransferase</keyword>
<evidence type="ECO:0000313" key="2">
    <source>
        <dbReference type="Proteomes" id="UP001560045"/>
    </source>
</evidence>